<reference evidence="1" key="1">
    <citation type="journal article" date="2020" name="Fungal Divers.">
        <title>Resolving the Mortierellaceae phylogeny through synthesis of multi-gene phylogenetics and phylogenomics.</title>
        <authorList>
            <person name="Vandepol N."/>
            <person name="Liber J."/>
            <person name="Desiro A."/>
            <person name="Na H."/>
            <person name="Kennedy M."/>
            <person name="Barry K."/>
            <person name="Grigoriev I.V."/>
            <person name="Miller A.N."/>
            <person name="O'Donnell K."/>
            <person name="Stajich J.E."/>
            <person name="Bonito G."/>
        </authorList>
    </citation>
    <scope>NUCLEOTIDE SEQUENCE</scope>
    <source>
        <strain evidence="1">NRRL 6426</strain>
    </source>
</reference>
<proteinExistence type="predicted"/>
<organism evidence="1 2">
    <name type="scientific">Linnemannia schmuckeri</name>
    <dbReference type="NCBI Taxonomy" id="64567"/>
    <lineage>
        <taxon>Eukaryota</taxon>
        <taxon>Fungi</taxon>
        <taxon>Fungi incertae sedis</taxon>
        <taxon>Mucoromycota</taxon>
        <taxon>Mortierellomycotina</taxon>
        <taxon>Mortierellomycetes</taxon>
        <taxon>Mortierellales</taxon>
        <taxon>Mortierellaceae</taxon>
        <taxon>Linnemannia</taxon>
    </lineage>
</organism>
<gene>
    <name evidence="1" type="ORF">BG015_004482</name>
</gene>
<accession>A0A9P5RBJ0</accession>
<comment type="caution">
    <text evidence="1">The sequence shown here is derived from an EMBL/GenBank/DDBJ whole genome shotgun (WGS) entry which is preliminary data.</text>
</comment>
<dbReference type="Proteomes" id="UP000748756">
    <property type="component" value="Unassembled WGS sequence"/>
</dbReference>
<dbReference type="OrthoDB" id="10557356at2759"/>
<evidence type="ECO:0000313" key="1">
    <source>
        <dbReference type="EMBL" id="KAF9127731.1"/>
    </source>
</evidence>
<evidence type="ECO:0000313" key="2">
    <source>
        <dbReference type="Proteomes" id="UP000748756"/>
    </source>
</evidence>
<dbReference type="AlphaFoldDB" id="A0A9P5RBJ0"/>
<protein>
    <submittedName>
        <fullName evidence="1">Uncharacterized protein</fullName>
    </submittedName>
</protein>
<name>A0A9P5RBJ0_9FUNG</name>
<keyword evidence="2" id="KW-1185">Reference proteome</keyword>
<sequence length="129" mass="14690">MSIWILNMALHGFPDEIVVGNDRLYTFADRGMMRTDMAYWTNIPLTPEALPPQPKVKIYDNSTIFYDWYGISKALLYVKDGNVTLINVQRPIMGRFIMRSGLRALAYNLNVLIGGVIKTTDRSSMKLGQ</sequence>
<dbReference type="EMBL" id="JAAAUQ010002109">
    <property type="protein sequence ID" value="KAF9127731.1"/>
    <property type="molecule type" value="Genomic_DNA"/>
</dbReference>